<dbReference type="OrthoDB" id="9803665at2"/>
<accession>A0A560FSA3</accession>
<dbReference type="RefSeq" id="WP_145748094.1">
    <property type="nucleotide sequence ID" value="NZ_VITN01000001.1"/>
</dbReference>
<protein>
    <recommendedName>
        <fullName evidence="3">DUF4276 family protein</fullName>
    </recommendedName>
</protein>
<comment type="caution">
    <text evidence="1">The sequence shown here is derived from an EMBL/GenBank/DDBJ whole genome shotgun (WGS) entry which is preliminary data.</text>
</comment>
<name>A0A560FSA3_9PROT</name>
<sequence length="211" mass="23895">MRDCLFFVADSNIEFAIRGLFERRGVFNIIGCSPFSFDPKQDLAVARGQNDPGLYARAKDLIQPFHGTHGRIIIIMDEDWDGTPGQVKIEEQLNSHIEAAGWGAENGKAIVVTPEADNWIWSDSPHTAAALGWESFEQIRNWLNSQGMWPENMPKPPRPKEALERVLRLKCKPRSSSLYRSVAGKSSVKRCLDPSVELIFSTLREWFPLKN</sequence>
<reference evidence="1 2" key="1">
    <citation type="submission" date="2019-06" db="EMBL/GenBank/DDBJ databases">
        <title>Genomic Encyclopedia of Type Strains, Phase IV (KMG-V): Genome sequencing to study the core and pangenomes of soil and plant-associated prokaryotes.</title>
        <authorList>
            <person name="Whitman W."/>
        </authorList>
    </citation>
    <scope>NUCLEOTIDE SEQUENCE [LARGE SCALE GENOMIC DNA]</scope>
    <source>
        <strain evidence="1 2">BR 11880</strain>
    </source>
</reference>
<evidence type="ECO:0008006" key="3">
    <source>
        <dbReference type="Google" id="ProtNLM"/>
    </source>
</evidence>
<evidence type="ECO:0000313" key="2">
    <source>
        <dbReference type="Proteomes" id="UP000319859"/>
    </source>
</evidence>
<dbReference type="EMBL" id="VITN01000001">
    <property type="protein sequence ID" value="TWB24489.1"/>
    <property type="molecule type" value="Genomic_DNA"/>
</dbReference>
<proteinExistence type="predicted"/>
<dbReference type="NCBIfam" id="NF047734">
    <property type="entry name" value="antiphage_MADS4"/>
    <property type="match status" value="1"/>
</dbReference>
<organism evidence="1 2">
    <name type="scientific">Nitrospirillum amazonense</name>
    <dbReference type="NCBI Taxonomy" id="28077"/>
    <lineage>
        <taxon>Bacteria</taxon>
        <taxon>Pseudomonadati</taxon>
        <taxon>Pseudomonadota</taxon>
        <taxon>Alphaproteobacteria</taxon>
        <taxon>Rhodospirillales</taxon>
        <taxon>Azospirillaceae</taxon>
        <taxon>Nitrospirillum</taxon>
    </lineage>
</organism>
<dbReference type="AlphaFoldDB" id="A0A560FSA3"/>
<evidence type="ECO:0000313" key="1">
    <source>
        <dbReference type="EMBL" id="TWB24489.1"/>
    </source>
</evidence>
<dbReference type="Proteomes" id="UP000319859">
    <property type="component" value="Unassembled WGS sequence"/>
</dbReference>
<gene>
    <name evidence="1" type="ORF">FBZ89_101114</name>
</gene>
<dbReference type="InterPro" id="IPR059210">
    <property type="entry name" value="MADS4-like"/>
</dbReference>